<dbReference type="Gene3D" id="1.10.3160.10">
    <property type="entry name" value="Bbcrasp-1"/>
    <property type="match status" value="1"/>
</dbReference>
<evidence type="ECO:0000313" key="1">
    <source>
        <dbReference type="EMBL" id="MBB6031913.1"/>
    </source>
</evidence>
<dbReference type="Proteomes" id="UP000566276">
    <property type="component" value="Unassembled WGS sequence"/>
</dbReference>
<dbReference type="InterPro" id="IPR008421">
    <property type="entry name" value="Borrelia_lipoprotein_PFam54/60"/>
</dbReference>
<dbReference type="NCBIfam" id="NF033729">
    <property type="entry name" value="borfam54_2"/>
    <property type="match status" value="1"/>
</dbReference>
<evidence type="ECO:0000313" key="2">
    <source>
        <dbReference type="Proteomes" id="UP000566276"/>
    </source>
</evidence>
<keyword evidence="2" id="KW-1185">Reference proteome</keyword>
<comment type="caution">
    <text evidence="1">The sequence shown here is derived from an EMBL/GenBank/DDBJ whole genome shotgun (WGS) entry which is preliminary data.</text>
</comment>
<reference evidence="1 2" key="1">
    <citation type="submission" date="2020-08" db="EMBL/GenBank/DDBJ databases">
        <title>Genomic Encyclopedia of Type Strains, Phase IV (KMG-IV): sequencing the most valuable type-strain genomes for metagenomic binning, comparative biology and taxonomic classification.</title>
        <authorList>
            <person name="Goeker M."/>
        </authorList>
    </citation>
    <scope>NUCLEOTIDE SEQUENCE [LARGE SCALE GENOMIC DNA]</scope>
    <source>
        <strain evidence="1 2">DSM 16813</strain>
    </source>
</reference>
<gene>
    <name evidence="1" type="ORF">HNR35_000916</name>
</gene>
<dbReference type="RefSeq" id="WP_183224231.1">
    <property type="nucleotide sequence ID" value="NZ_JACHFA010000003.1"/>
</dbReference>
<name>A0ABR6P7B0_9SPIR</name>
<accession>A0ABR6P7B0</accession>
<dbReference type="EMBL" id="JACHFA010000003">
    <property type="protein sequence ID" value="MBB6031913.1"/>
    <property type="molecule type" value="Genomic_DNA"/>
</dbReference>
<organism evidence="1 2">
    <name type="scientific">Borreliella spielmanii</name>
    <dbReference type="NCBI Taxonomy" id="88916"/>
    <lineage>
        <taxon>Bacteria</taxon>
        <taxon>Pseudomonadati</taxon>
        <taxon>Spirochaetota</taxon>
        <taxon>Spirochaetia</taxon>
        <taxon>Spirochaetales</taxon>
        <taxon>Borreliaceae</taxon>
        <taxon>Borreliella</taxon>
    </lineage>
</organism>
<proteinExistence type="predicted"/>
<protein>
    <submittedName>
        <fullName evidence="1">Uncharacterized protein</fullName>
    </submittedName>
</protein>
<dbReference type="Pfam" id="PF05714">
    <property type="entry name" value="PFam54_60"/>
    <property type="match status" value="1"/>
</dbReference>
<sequence length="235" mass="26910">MKKTKLDIIKLNILTTILTLICISCDVDNDPEQKESANNFSNGSQNLKSQEKDTISKLKEIGKKLTAQEEKDTAEIATIDITLPDFLGSLKTQSYKDLSKNVEMNIKRILYSSLNYEIAKIKTLKEIIDKLKQNSEHQKVLERFLYSISLIIQFQLNGSLEKIKKKSNALTQENYKALLMGVESSLKLKENFEKALNKTIEAYSQDLENIKSNETQLVKHMDEHYSNINSFKPTN</sequence>